<dbReference type="Proteomes" id="UP000824150">
    <property type="component" value="Unassembled WGS sequence"/>
</dbReference>
<feature type="transmembrane region" description="Helical" evidence="6">
    <location>
        <begin position="88"/>
        <end position="109"/>
    </location>
</feature>
<evidence type="ECO:0000259" key="7">
    <source>
        <dbReference type="Pfam" id="PF00892"/>
    </source>
</evidence>
<feature type="transmembrane region" description="Helical" evidence="6">
    <location>
        <begin position="35"/>
        <end position="54"/>
    </location>
</feature>
<evidence type="ECO:0000256" key="2">
    <source>
        <dbReference type="ARBA" id="ARBA00007362"/>
    </source>
</evidence>
<evidence type="ECO:0000256" key="3">
    <source>
        <dbReference type="ARBA" id="ARBA00022692"/>
    </source>
</evidence>
<feature type="transmembrane region" description="Helical" evidence="6">
    <location>
        <begin position="270"/>
        <end position="286"/>
    </location>
</feature>
<dbReference type="InterPro" id="IPR000620">
    <property type="entry name" value="EamA_dom"/>
</dbReference>
<dbReference type="EMBL" id="JAHLFG010000089">
    <property type="protein sequence ID" value="MBU3827451.1"/>
    <property type="molecule type" value="Genomic_DNA"/>
</dbReference>
<gene>
    <name evidence="8" type="ORF">IAA31_08215</name>
</gene>
<evidence type="ECO:0000256" key="1">
    <source>
        <dbReference type="ARBA" id="ARBA00004141"/>
    </source>
</evidence>
<feature type="transmembrane region" description="Helical" evidence="6">
    <location>
        <begin position="146"/>
        <end position="164"/>
    </location>
</feature>
<evidence type="ECO:0000256" key="4">
    <source>
        <dbReference type="ARBA" id="ARBA00022989"/>
    </source>
</evidence>
<dbReference type="Pfam" id="PF00892">
    <property type="entry name" value="EamA"/>
    <property type="match status" value="2"/>
</dbReference>
<comment type="subcellular location">
    <subcellularLocation>
        <location evidence="1">Membrane</location>
        <topology evidence="1">Multi-pass membrane protein</topology>
    </subcellularLocation>
</comment>
<protein>
    <submittedName>
        <fullName evidence="8">DMT family transporter</fullName>
    </submittedName>
</protein>
<dbReference type="InterPro" id="IPR050638">
    <property type="entry name" value="AA-Vitamin_Transporters"/>
</dbReference>
<evidence type="ECO:0000256" key="6">
    <source>
        <dbReference type="SAM" id="Phobius"/>
    </source>
</evidence>
<accession>A0A9E2NSP4</accession>
<comment type="similarity">
    <text evidence="2">Belongs to the EamA transporter family.</text>
</comment>
<proteinExistence type="inferred from homology"/>
<evidence type="ECO:0000256" key="5">
    <source>
        <dbReference type="ARBA" id="ARBA00023136"/>
    </source>
</evidence>
<feature type="transmembrane region" description="Helical" evidence="6">
    <location>
        <begin position="185"/>
        <end position="209"/>
    </location>
</feature>
<keyword evidence="3 6" id="KW-0812">Transmembrane</keyword>
<dbReference type="AlphaFoldDB" id="A0A9E2NSP4"/>
<organism evidence="8 9">
    <name type="scientific">Candidatus Anaerobiospirillum merdipullorum</name>
    <dbReference type="NCBI Taxonomy" id="2838450"/>
    <lineage>
        <taxon>Bacteria</taxon>
        <taxon>Pseudomonadati</taxon>
        <taxon>Pseudomonadota</taxon>
        <taxon>Gammaproteobacteria</taxon>
        <taxon>Aeromonadales</taxon>
        <taxon>Succinivibrionaceae</taxon>
        <taxon>Anaerobiospirillum</taxon>
    </lineage>
</organism>
<name>A0A9E2NSP4_9GAMM</name>
<evidence type="ECO:0000313" key="9">
    <source>
        <dbReference type="Proteomes" id="UP000824150"/>
    </source>
</evidence>
<feature type="domain" description="EamA" evidence="7">
    <location>
        <begin position="149"/>
        <end position="285"/>
    </location>
</feature>
<feature type="transmembrane region" description="Helical" evidence="6">
    <location>
        <begin position="248"/>
        <end position="264"/>
    </location>
</feature>
<dbReference type="InterPro" id="IPR037185">
    <property type="entry name" value="EmrE-like"/>
</dbReference>
<reference evidence="8" key="2">
    <citation type="submission" date="2021-04" db="EMBL/GenBank/DDBJ databases">
        <authorList>
            <person name="Gilroy R."/>
        </authorList>
    </citation>
    <scope>NUCLEOTIDE SEQUENCE</scope>
    <source>
        <strain evidence="8">687</strain>
    </source>
</reference>
<feature type="transmembrane region" description="Helical" evidence="6">
    <location>
        <begin position="215"/>
        <end position="236"/>
    </location>
</feature>
<dbReference type="SUPFAM" id="SSF103481">
    <property type="entry name" value="Multidrug resistance efflux transporter EmrE"/>
    <property type="match status" value="2"/>
</dbReference>
<dbReference type="PANTHER" id="PTHR32322">
    <property type="entry name" value="INNER MEMBRANE TRANSPORTER"/>
    <property type="match status" value="1"/>
</dbReference>
<feature type="domain" description="EamA" evidence="7">
    <location>
        <begin position="7"/>
        <end position="138"/>
    </location>
</feature>
<dbReference type="GO" id="GO:0016020">
    <property type="term" value="C:membrane"/>
    <property type="evidence" value="ECO:0007669"/>
    <property type="project" value="UniProtKB-SubCell"/>
</dbReference>
<feature type="transmembrane region" description="Helical" evidence="6">
    <location>
        <begin position="121"/>
        <end position="140"/>
    </location>
</feature>
<dbReference type="Gene3D" id="1.10.3730.20">
    <property type="match status" value="1"/>
</dbReference>
<evidence type="ECO:0000313" key="8">
    <source>
        <dbReference type="EMBL" id="MBU3827451.1"/>
    </source>
</evidence>
<keyword evidence="5 6" id="KW-0472">Membrane</keyword>
<reference evidence="8" key="1">
    <citation type="journal article" date="2021" name="PeerJ">
        <title>Extensive microbial diversity within the chicken gut microbiome revealed by metagenomics and culture.</title>
        <authorList>
            <person name="Gilroy R."/>
            <person name="Ravi A."/>
            <person name="Getino M."/>
            <person name="Pursley I."/>
            <person name="Horton D.L."/>
            <person name="Alikhan N.F."/>
            <person name="Baker D."/>
            <person name="Gharbi K."/>
            <person name="Hall N."/>
            <person name="Watson M."/>
            <person name="Adriaenssens E.M."/>
            <person name="Foster-Nyarko E."/>
            <person name="Jarju S."/>
            <person name="Secka A."/>
            <person name="Antonio M."/>
            <person name="Oren A."/>
            <person name="Chaudhuri R.R."/>
            <person name="La Ragione R."/>
            <person name="Hildebrand F."/>
            <person name="Pallen M.J."/>
        </authorList>
    </citation>
    <scope>NUCLEOTIDE SEQUENCE</scope>
    <source>
        <strain evidence="8">687</strain>
    </source>
</reference>
<comment type="caution">
    <text evidence="8">The sequence shown here is derived from an EMBL/GenBank/DDBJ whole genome shotgun (WGS) entry which is preliminary data.</text>
</comment>
<keyword evidence="4 6" id="KW-1133">Transmembrane helix</keyword>
<feature type="transmembrane region" description="Helical" evidence="6">
    <location>
        <begin position="66"/>
        <end position="82"/>
    </location>
</feature>
<sequence>MNAQVLGHAIACFTMLVWGTTFISTKVLLETFSPLDILILRFLLGALALTFIMPRRLPFLGLKHELTLVAAGLCGVTLYFLLENTALTFTQAANVGIILGSAPMFCALVDRFFGSKAPLPRGFVAGFICAMSGIALLSVNSLEVDINPLGDGLAVAASAIWGFYSLAVRKAASFGYPMPLITRRIFVYGLIGMVPFTWIFDCGFDPAVLLEPANWGNLLFLGLGASALCFFTWNYALELIGTMQASPYLYAAPVVTVVAAMIFLQERLTLQASFGMGLTMLGLLLSQRTQVKQVIRHFWPTKEKGR</sequence>
<dbReference type="PANTHER" id="PTHR32322:SF2">
    <property type="entry name" value="EAMA DOMAIN-CONTAINING PROTEIN"/>
    <property type="match status" value="1"/>
</dbReference>